<accession>A0ABD3C691</accession>
<keyword evidence="8" id="KW-0012">Acyltransferase</keyword>
<organism evidence="11 12">
    <name type="scientific">Castilleja foliolosa</name>
    <dbReference type="NCBI Taxonomy" id="1961234"/>
    <lineage>
        <taxon>Eukaryota</taxon>
        <taxon>Viridiplantae</taxon>
        <taxon>Streptophyta</taxon>
        <taxon>Embryophyta</taxon>
        <taxon>Tracheophyta</taxon>
        <taxon>Spermatophyta</taxon>
        <taxon>Magnoliopsida</taxon>
        <taxon>eudicotyledons</taxon>
        <taxon>Gunneridae</taxon>
        <taxon>Pentapetalae</taxon>
        <taxon>asterids</taxon>
        <taxon>lamiids</taxon>
        <taxon>Lamiales</taxon>
        <taxon>Orobanchaceae</taxon>
        <taxon>Pedicularideae</taxon>
        <taxon>Castillejinae</taxon>
        <taxon>Castilleja</taxon>
    </lineage>
</organism>
<feature type="transmembrane region" description="Helical" evidence="9">
    <location>
        <begin position="301"/>
        <end position="317"/>
    </location>
</feature>
<evidence type="ECO:0000256" key="7">
    <source>
        <dbReference type="ARBA" id="ARBA00023136"/>
    </source>
</evidence>
<dbReference type="GO" id="GO:0016746">
    <property type="term" value="F:acyltransferase activity"/>
    <property type="evidence" value="ECO:0007669"/>
    <property type="project" value="UniProtKB-KW"/>
</dbReference>
<evidence type="ECO:0000256" key="6">
    <source>
        <dbReference type="ARBA" id="ARBA00023098"/>
    </source>
</evidence>
<sequence>MEGEIKNLFLVWSTVLASLCYCHTISKLIPTGNNNNLKPLLISPIICLFLVLPQNLTSIHLGGTTSFFISWLANFKLILFAFNKGPLSSNPPIPLTKFIPLACFPIKLQNPKSTISKRPSKSTLNYVIKIAFLAAVMRIYNYKDQIHPHIVLFFYCLHIYFMLEMGLALFAFVAKSLLRVELEPQFDEPYLATSLQDFWGRRWNMMVSNILKPTVYGPVKSLSARLISGQWAPIPAVLATFVVSGLMHELVFYNIGRLRPTGEVMGFFVIQGLSLSFEIVVKKVLDGKFMGPGFVSRPLTLVYVMYTSFWLFFPPFLRGKAEFKACTETLAFVEFVKTRRLVGPSDMSCPFL</sequence>
<evidence type="ECO:0000313" key="11">
    <source>
        <dbReference type="EMBL" id="KAL3625023.1"/>
    </source>
</evidence>
<comment type="caution">
    <text evidence="11">The sequence shown here is derived from an EMBL/GenBank/DDBJ whole genome shotgun (WGS) entry which is preliminary data.</text>
</comment>
<dbReference type="InterPro" id="IPR032805">
    <property type="entry name" value="Wax_synthase_dom"/>
</dbReference>
<dbReference type="InterPro" id="IPR044851">
    <property type="entry name" value="Wax_synthase"/>
</dbReference>
<dbReference type="Pfam" id="PF13813">
    <property type="entry name" value="MBOAT_2"/>
    <property type="match status" value="1"/>
</dbReference>
<keyword evidence="4 9" id="KW-0812">Transmembrane</keyword>
<dbReference type="PIRSF" id="PIRSF037006">
    <property type="entry name" value="Wax_synthase"/>
    <property type="match status" value="1"/>
</dbReference>
<dbReference type="InterPro" id="IPR017088">
    <property type="entry name" value="Wax_synthase_Magnoliopsida"/>
</dbReference>
<dbReference type="PANTHER" id="PTHR31595">
    <property type="entry name" value="LONG-CHAIN-ALCOHOL O-FATTY-ACYLTRANSFERASE 3-RELATED"/>
    <property type="match status" value="1"/>
</dbReference>
<keyword evidence="5 9" id="KW-1133">Transmembrane helix</keyword>
<name>A0ABD3C691_9LAMI</name>
<dbReference type="EMBL" id="JAVIJP010000053">
    <property type="protein sequence ID" value="KAL3625023.1"/>
    <property type="molecule type" value="Genomic_DNA"/>
</dbReference>
<comment type="similarity">
    <text evidence="2">Belongs to the wax synthase family.</text>
</comment>
<evidence type="ECO:0000256" key="5">
    <source>
        <dbReference type="ARBA" id="ARBA00022989"/>
    </source>
</evidence>
<dbReference type="Proteomes" id="UP001632038">
    <property type="component" value="Unassembled WGS sequence"/>
</dbReference>
<keyword evidence="6" id="KW-0443">Lipid metabolism</keyword>
<evidence type="ECO:0000259" key="10">
    <source>
        <dbReference type="Pfam" id="PF13813"/>
    </source>
</evidence>
<evidence type="ECO:0000256" key="2">
    <source>
        <dbReference type="ARBA" id="ARBA00007282"/>
    </source>
</evidence>
<comment type="subcellular location">
    <subcellularLocation>
        <location evidence="1">Membrane</location>
        <topology evidence="1">Multi-pass membrane protein</topology>
    </subcellularLocation>
</comment>
<feature type="transmembrane region" description="Helical" evidence="9">
    <location>
        <begin position="231"/>
        <end position="252"/>
    </location>
</feature>
<dbReference type="GO" id="GO:0006629">
    <property type="term" value="P:lipid metabolic process"/>
    <property type="evidence" value="ECO:0007669"/>
    <property type="project" value="UniProtKB-KW"/>
</dbReference>
<evidence type="ECO:0000256" key="1">
    <source>
        <dbReference type="ARBA" id="ARBA00004141"/>
    </source>
</evidence>
<evidence type="ECO:0000256" key="9">
    <source>
        <dbReference type="SAM" id="Phobius"/>
    </source>
</evidence>
<feature type="transmembrane region" description="Helical" evidence="9">
    <location>
        <begin position="264"/>
        <end position="281"/>
    </location>
</feature>
<reference evidence="12" key="1">
    <citation type="journal article" date="2024" name="IScience">
        <title>Strigolactones Initiate the Formation of Haustorium-like Structures in Castilleja.</title>
        <authorList>
            <person name="Buerger M."/>
            <person name="Peterson D."/>
            <person name="Chory J."/>
        </authorList>
    </citation>
    <scope>NUCLEOTIDE SEQUENCE [LARGE SCALE GENOMIC DNA]</scope>
</reference>
<protein>
    <recommendedName>
        <fullName evidence="10">Wax synthase domain-containing protein</fullName>
    </recommendedName>
</protein>
<evidence type="ECO:0000256" key="3">
    <source>
        <dbReference type="ARBA" id="ARBA00022679"/>
    </source>
</evidence>
<dbReference type="PANTHER" id="PTHR31595:SF72">
    <property type="entry name" value="ACYL-COA--STEROL O-ACYLTRANSFERASE 1-LIKE"/>
    <property type="match status" value="1"/>
</dbReference>
<dbReference type="GO" id="GO:0016020">
    <property type="term" value="C:membrane"/>
    <property type="evidence" value="ECO:0007669"/>
    <property type="project" value="UniProtKB-SubCell"/>
</dbReference>
<proteinExistence type="inferred from homology"/>
<gene>
    <name evidence="11" type="ORF">CASFOL_031691</name>
</gene>
<feature type="transmembrane region" description="Helical" evidence="9">
    <location>
        <begin position="40"/>
        <end position="57"/>
    </location>
</feature>
<feature type="transmembrane region" description="Helical" evidence="9">
    <location>
        <begin position="152"/>
        <end position="174"/>
    </location>
</feature>
<dbReference type="AlphaFoldDB" id="A0ABD3C691"/>
<evidence type="ECO:0000313" key="12">
    <source>
        <dbReference type="Proteomes" id="UP001632038"/>
    </source>
</evidence>
<keyword evidence="7 9" id="KW-0472">Membrane</keyword>
<feature type="domain" description="Wax synthase" evidence="10">
    <location>
        <begin position="183"/>
        <end position="269"/>
    </location>
</feature>
<evidence type="ECO:0000256" key="8">
    <source>
        <dbReference type="ARBA" id="ARBA00023315"/>
    </source>
</evidence>
<keyword evidence="3" id="KW-0808">Transferase</keyword>
<evidence type="ECO:0000256" key="4">
    <source>
        <dbReference type="ARBA" id="ARBA00022692"/>
    </source>
</evidence>
<keyword evidence="12" id="KW-1185">Reference proteome</keyword>